<accession>A0A4Q9MKK5</accession>
<evidence type="ECO:0000313" key="1">
    <source>
        <dbReference type="EMBL" id="TBU27308.1"/>
    </source>
</evidence>
<dbReference type="EMBL" id="ML143434">
    <property type="protein sequence ID" value="TBU27308.1"/>
    <property type="molecule type" value="Genomic_DNA"/>
</dbReference>
<gene>
    <name evidence="1" type="ORF">BD311DRAFT_387244</name>
</gene>
<proteinExistence type="predicted"/>
<dbReference type="AlphaFoldDB" id="A0A4Q9MKK5"/>
<reference evidence="1" key="1">
    <citation type="submission" date="2019-01" db="EMBL/GenBank/DDBJ databases">
        <title>Draft genome sequences of three monokaryotic isolates of the white-rot basidiomycete fungus Dichomitus squalens.</title>
        <authorList>
            <consortium name="DOE Joint Genome Institute"/>
            <person name="Lopez S.C."/>
            <person name="Andreopoulos B."/>
            <person name="Pangilinan J."/>
            <person name="Lipzen A."/>
            <person name="Riley R."/>
            <person name="Ahrendt S."/>
            <person name="Ng V."/>
            <person name="Barry K."/>
            <person name="Daum C."/>
            <person name="Grigoriev I.V."/>
            <person name="Hilden K.S."/>
            <person name="Makela M.R."/>
            <person name="de Vries R.P."/>
        </authorList>
    </citation>
    <scope>NUCLEOTIDE SEQUENCE [LARGE SCALE GENOMIC DNA]</scope>
    <source>
        <strain evidence="1">OM18370.1</strain>
    </source>
</reference>
<protein>
    <submittedName>
        <fullName evidence="1">Uncharacterized protein</fullName>
    </submittedName>
</protein>
<organism evidence="1">
    <name type="scientific">Dichomitus squalens</name>
    <dbReference type="NCBI Taxonomy" id="114155"/>
    <lineage>
        <taxon>Eukaryota</taxon>
        <taxon>Fungi</taxon>
        <taxon>Dikarya</taxon>
        <taxon>Basidiomycota</taxon>
        <taxon>Agaricomycotina</taxon>
        <taxon>Agaricomycetes</taxon>
        <taxon>Polyporales</taxon>
        <taxon>Polyporaceae</taxon>
        <taxon>Dichomitus</taxon>
    </lineage>
</organism>
<sequence>MAMTQCQRHREGLAIDCWFLAACYGATWAFRQSFAGLPGRVSYQGESKRHMSGTQPMECSKCTGQKSKQLLSKMLMHGMLTG</sequence>
<dbReference type="Proteomes" id="UP000292957">
    <property type="component" value="Unassembled WGS sequence"/>
</dbReference>
<name>A0A4Q9MKK5_9APHY</name>